<dbReference type="EMBL" id="CZBU01000003">
    <property type="protein sequence ID" value="CUQ77252.1"/>
    <property type="molecule type" value="Genomic_DNA"/>
</dbReference>
<evidence type="ECO:0000313" key="1">
    <source>
        <dbReference type="EMBL" id="CUQ77252.1"/>
    </source>
</evidence>
<dbReference type="Proteomes" id="UP000095621">
    <property type="component" value="Unassembled WGS sequence"/>
</dbReference>
<organism evidence="1">
    <name type="scientific">Lachnospira eligens</name>
    <dbReference type="NCBI Taxonomy" id="39485"/>
    <lineage>
        <taxon>Bacteria</taxon>
        <taxon>Bacillati</taxon>
        <taxon>Bacillota</taxon>
        <taxon>Clostridia</taxon>
        <taxon>Lachnospirales</taxon>
        <taxon>Lachnospiraceae</taxon>
        <taxon>Lachnospira</taxon>
    </lineage>
</organism>
<dbReference type="RefSeq" id="WP_156327303.1">
    <property type="nucleotide sequence ID" value="NZ_CZBU01000003.1"/>
</dbReference>
<sequence>MKKEEYSVFIEEMADLGDEWTEDELEGTSYSKMSLERAIRERRSSLGKMDGIMGMVGL</sequence>
<dbReference type="AlphaFoldDB" id="A0A174YU66"/>
<reference evidence="1" key="1">
    <citation type="submission" date="2015-09" db="EMBL/GenBank/DDBJ databases">
        <authorList>
            <consortium name="Pathogen Informatics"/>
        </authorList>
    </citation>
    <scope>NUCLEOTIDE SEQUENCE [LARGE SCALE GENOMIC DNA]</scope>
    <source>
        <strain evidence="1">2789STDY5834875</strain>
    </source>
</reference>
<dbReference type="OrthoDB" id="2065464at2"/>
<protein>
    <submittedName>
        <fullName evidence="1">Uncharacterized protein</fullName>
    </submittedName>
</protein>
<proteinExistence type="predicted"/>
<gene>
    <name evidence="1" type="ORF">ERS852490_01468</name>
</gene>
<name>A0A174YU66_9FIRM</name>
<accession>A0A174YU66</accession>